<dbReference type="STRING" id="1903952.BIT28_06810"/>
<organism evidence="3 4">
    <name type="scientific">Photobacterium proteolyticum</name>
    <dbReference type="NCBI Taxonomy" id="1903952"/>
    <lineage>
        <taxon>Bacteria</taxon>
        <taxon>Pseudomonadati</taxon>
        <taxon>Pseudomonadota</taxon>
        <taxon>Gammaproteobacteria</taxon>
        <taxon>Vibrionales</taxon>
        <taxon>Vibrionaceae</taxon>
        <taxon>Photobacterium</taxon>
    </lineage>
</organism>
<proteinExistence type="predicted"/>
<feature type="chain" id="PRO_5012886954" description="Lyase" evidence="2">
    <location>
        <begin position="21"/>
        <end position="489"/>
    </location>
</feature>
<dbReference type="CDD" id="cd14251">
    <property type="entry name" value="PL-6"/>
    <property type="match status" value="1"/>
</dbReference>
<feature type="signal peptide" evidence="2">
    <location>
        <begin position="1"/>
        <end position="20"/>
    </location>
</feature>
<dbReference type="InterPro" id="IPR006626">
    <property type="entry name" value="PbH1"/>
</dbReference>
<evidence type="ECO:0000256" key="2">
    <source>
        <dbReference type="SAM" id="SignalP"/>
    </source>
</evidence>
<dbReference type="InterPro" id="IPR012334">
    <property type="entry name" value="Pectin_lyas_fold"/>
</dbReference>
<evidence type="ECO:0000313" key="4">
    <source>
        <dbReference type="Proteomes" id="UP000186905"/>
    </source>
</evidence>
<dbReference type="EMBL" id="MJIL01000090">
    <property type="protein sequence ID" value="OLQ72889.1"/>
    <property type="molecule type" value="Genomic_DNA"/>
</dbReference>
<name>A0A1Q9GF01_9GAMM</name>
<dbReference type="Proteomes" id="UP000186905">
    <property type="component" value="Unassembled WGS sequence"/>
</dbReference>
<dbReference type="RefSeq" id="WP_075766906.1">
    <property type="nucleotide sequence ID" value="NZ_MJIL01000090.1"/>
</dbReference>
<dbReference type="AlphaFoldDB" id="A0A1Q9GF01"/>
<dbReference type="InterPro" id="IPR011050">
    <property type="entry name" value="Pectin_lyase_fold/virulence"/>
</dbReference>
<evidence type="ECO:0008006" key="5">
    <source>
        <dbReference type="Google" id="ProtNLM"/>
    </source>
</evidence>
<dbReference type="Gene3D" id="2.160.20.10">
    <property type="entry name" value="Single-stranded right-handed beta-helix, Pectin lyase-like"/>
    <property type="match status" value="1"/>
</dbReference>
<accession>A0A1Q9GF01</accession>
<evidence type="ECO:0000313" key="3">
    <source>
        <dbReference type="EMBL" id="OLQ72889.1"/>
    </source>
</evidence>
<dbReference type="SUPFAM" id="SSF51126">
    <property type="entry name" value="Pectin lyase-like"/>
    <property type="match status" value="1"/>
</dbReference>
<evidence type="ECO:0000256" key="1">
    <source>
        <dbReference type="SAM" id="MobiDB-lite"/>
    </source>
</evidence>
<keyword evidence="2" id="KW-0732">Signal</keyword>
<comment type="caution">
    <text evidence="3">The sequence shown here is derived from an EMBL/GenBank/DDBJ whole genome shotgun (WGS) entry which is preliminary data.</text>
</comment>
<reference evidence="3 4" key="1">
    <citation type="submission" date="2016-09" db="EMBL/GenBank/DDBJ databases">
        <title>Photobacterium proteolyticum sp. nov. a protease producing bacterium isolated from ocean sediments of Laizhou Bay.</title>
        <authorList>
            <person name="Li Y."/>
        </authorList>
    </citation>
    <scope>NUCLEOTIDE SEQUENCE [LARGE SCALE GENOMIC DNA]</scope>
    <source>
        <strain evidence="3 4">13-12</strain>
    </source>
</reference>
<feature type="region of interest" description="Disordered" evidence="1">
    <location>
        <begin position="470"/>
        <end position="489"/>
    </location>
</feature>
<keyword evidence="4" id="KW-1185">Reference proteome</keyword>
<protein>
    <recommendedName>
        <fullName evidence="5">Lyase</fullName>
    </recommendedName>
</protein>
<dbReference type="Pfam" id="PF14592">
    <property type="entry name" value="Chondroitinas_B"/>
    <property type="match status" value="1"/>
</dbReference>
<dbReference type="OrthoDB" id="6475864at2"/>
<dbReference type="SMR" id="A0A1Q9GF01"/>
<dbReference type="SMART" id="SM00710">
    <property type="entry name" value="PbH1"/>
    <property type="match status" value="4"/>
</dbReference>
<dbReference type="InterPro" id="IPR039513">
    <property type="entry name" value="PL-6"/>
</dbReference>
<gene>
    <name evidence="3" type="ORF">BIT28_06810</name>
</gene>
<sequence>MKIKLLPISMLIIFSGLSHASDLQATNKADLFKSLKRAKCGDTIYINDGIYKDVQFKANKVCSSKKQLTLTSKNPGKVSFTGDVNIMLTGDYFTLSGINFVDGNRDYDSDLITVRGKGNRISNNNFDSFDDSKGIWIKLEGTHSLIDHNSFSGKKTKGSYINIDVDSSTPSYHKVSYNYFTRPLLGGNGGSASRVGHGSMHDYNARNIFEFNLFDNENGESEVVSIKSSENIFRNNTFLNSKGHLSLRQGKRNVVIDNYFLGSGAAKENGLFVRGEDHLVFNNYFYNMAPSKKKKDFGTISFGASSSKFDQKRADRGLNPFHFPKTKNVFLVNNTTVQSKSSSIVIGSQYSLKDKKNRSTLPENIYIINNILSNAKSAINIIKENNNNILDNNYISGMKSKQSYKGLQEKDIIFTQKGRLSLPENKESFKSTPLTDYINKMKLFESDWNEYSPLKQRLENVTNAGFSEIKDAQGKPLPPLTKEDVGVNW</sequence>